<dbReference type="EMBL" id="CP115450">
    <property type="protein sequence ID" value="WBP89936.1"/>
    <property type="molecule type" value="Genomic_DNA"/>
</dbReference>
<feature type="transmembrane region" description="Helical" evidence="6">
    <location>
        <begin position="290"/>
        <end position="307"/>
    </location>
</feature>
<evidence type="ECO:0000256" key="4">
    <source>
        <dbReference type="ARBA" id="ARBA00022989"/>
    </source>
</evidence>
<dbReference type="PANTHER" id="PTHR23513:SF6">
    <property type="entry name" value="MAJOR FACILITATOR SUPERFAMILY ASSOCIATED DOMAIN-CONTAINING PROTEIN"/>
    <property type="match status" value="1"/>
</dbReference>
<feature type="transmembrane region" description="Helical" evidence="6">
    <location>
        <begin position="52"/>
        <end position="72"/>
    </location>
</feature>
<organism evidence="8 9">
    <name type="scientific">Kitasatospora cathayae</name>
    <dbReference type="NCBI Taxonomy" id="3004092"/>
    <lineage>
        <taxon>Bacteria</taxon>
        <taxon>Bacillati</taxon>
        <taxon>Actinomycetota</taxon>
        <taxon>Actinomycetes</taxon>
        <taxon>Kitasatosporales</taxon>
        <taxon>Streptomycetaceae</taxon>
        <taxon>Kitasatospora</taxon>
    </lineage>
</organism>
<protein>
    <submittedName>
        <fullName evidence="8">MFS transporter</fullName>
    </submittedName>
</protein>
<evidence type="ECO:0000256" key="1">
    <source>
        <dbReference type="ARBA" id="ARBA00004651"/>
    </source>
</evidence>
<dbReference type="SUPFAM" id="SSF103473">
    <property type="entry name" value="MFS general substrate transporter"/>
    <property type="match status" value="1"/>
</dbReference>
<name>A0ABY7QBM9_9ACTN</name>
<dbReference type="Proteomes" id="UP001212821">
    <property type="component" value="Chromosome"/>
</dbReference>
<sequence>MNTFRGSGLLRNRDFSLLLSSQLISAIGDQAQFMALPLVVLALTGSATQAGFVLGLGTVSFLAFGLVAGALVDRWDRKTTMFWCEVGRTVLTSSVVVAAWLDRLTMPQLYATAVLAGFSGTVFQVASTAALPNIVDTPQLPTALGYQQSAASAVSIFGAPLAGALYAVGQVVPFAVNAVSFAVSAASLRLMRARFQVERHDVVRTRARLTTEIREGLSWLWREPVIRFLTLVTAADKARYGAGYLLIIALAQQLGSSSLWIGVIFSGAAVGAMVGALVSDRVTRRFRLGRIAVVMLWLEAVMFPLYALAPSPLLLAAVAAGESLVAPVYAVAMTTHQLSITPDELRGRATSTISTFTTGALSIGTLAGGALISALGAKPLVWLCGAWLLALALLTTANRAVRQAPRAGTIPRKETAIETRAAGLAS</sequence>
<feature type="transmembrane region" description="Helical" evidence="6">
    <location>
        <begin position="228"/>
        <end position="251"/>
    </location>
</feature>
<keyword evidence="5 6" id="KW-0472">Membrane</keyword>
<keyword evidence="9" id="KW-1185">Reference proteome</keyword>
<dbReference type="PANTHER" id="PTHR23513">
    <property type="entry name" value="INTEGRAL MEMBRANE EFFLUX PROTEIN-RELATED"/>
    <property type="match status" value="1"/>
</dbReference>
<gene>
    <name evidence="8" type="ORF">O1G21_31555</name>
</gene>
<feature type="transmembrane region" description="Helical" evidence="6">
    <location>
        <begin position="380"/>
        <end position="397"/>
    </location>
</feature>
<dbReference type="InterPro" id="IPR020846">
    <property type="entry name" value="MFS_dom"/>
</dbReference>
<accession>A0ABY7QBM9</accession>
<comment type="subcellular location">
    <subcellularLocation>
        <location evidence="1">Cell membrane</location>
        <topology evidence="1">Multi-pass membrane protein</topology>
    </subcellularLocation>
</comment>
<keyword evidence="3 6" id="KW-0812">Transmembrane</keyword>
<feature type="transmembrane region" description="Helical" evidence="6">
    <location>
        <begin position="257"/>
        <end position="278"/>
    </location>
</feature>
<dbReference type="InterPro" id="IPR011701">
    <property type="entry name" value="MFS"/>
</dbReference>
<keyword evidence="2" id="KW-1003">Cell membrane</keyword>
<evidence type="ECO:0000259" key="7">
    <source>
        <dbReference type="PROSITE" id="PS50850"/>
    </source>
</evidence>
<dbReference type="Pfam" id="PF07690">
    <property type="entry name" value="MFS_1"/>
    <property type="match status" value="2"/>
</dbReference>
<evidence type="ECO:0000313" key="9">
    <source>
        <dbReference type="Proteomes" id="UP001212821"/>
    </source>
</evidence>
<evidence type="ECO:0000256" key="6">
    <source>
        <dbReference type="SAM" id="Phobius"/>
    </source>
</evidence>
<evidence type="ECO:0000313" key="8">
    <source>
        <dbReference type="EMBL" id="WBP89936.1"/>
    </source>
</evidence>
<feature type="transmembrane region" description="Helical" evidence="6">
    <location>
        <begin position="353"/>
        <end position="374"/>
    </location>
</feature>
<dbReference type="InterPro" id="IPR036259">
    <property type="entry name" value="MFS_trans_sf"/>
</dbReference>
<keyword evidence="4 6" id="KW-1133">Transmembrane helix</keyword>
<evidence type="ECO:0000256" key="5">
    <source>
        <dbReference type="ARBA" id="ARBA00023136"/>
    </source>
</evidence>
<feature type="transmembrane region" description="Helical" evidence="6">
    <location>
        <begin position="174"/>
        <end position="191"/>
    </location>
</feature>
<feature type="domain" description="Major facilitator superfamily (MFS) profile" evidence="7">
    <location>
        <begin position="222"/>
        <end position="426"/>
    </location>
</feature>
<feature type="transmembrane region" description="Helical" evidence="6">
    <location>
        <begin position="107"/>
        <end position="131"/>
    </location>
</feature>
<dbReference type="CDD" id="cd06173">
    <property type="entry name" value="MFS_MefA_like"/>
    <property type="match status" value="1"/>
</dbReference>
<feature type="transmembrane region" description="Helical" evidence="6">
    <location>
        <begin position="313"/>
        <end position="332"/>
    </location>
</feature>
<evidence type="ECO:0000256" key="3">
    <source>
        <dbReference type="ARBA" id="ARBA00022692"/>
    </source>
</evidence>
<reference evidence="9" key="1">
    <citation type="submission" date="2022-12" db="EMBL/GenBank/DDBJ databases">
        <authorList>
            <person name="Mo P."/>
        </authorList>
    </citation>
    <scope>NUCLEOTIDE SEQUENCE [LARGE SCALE GENOMIC DNA]</scope>
    <source>
        <strain evidence="9">HUAS 3-15</strain>
    </source>
</reference>
<dbReference type="RefSeq" id="WP_270148440.1">
    <property type="nucleotide sequence ID" value="NZ_CP115450.1"/>
</dbReference>
<evidence type="ECO:0000256" key="2">
    <source>
        <dbReference type="ARBA" id="ARBA00022475"/>
    </source>
</evidence>
<proteinExistence type="predicted"/>
<dbReference type="PROSITE" id="PS50850">
    <property type="entry name" value="MFS"/>
    <property type="match status" value="1"/>
</dbReference>
<dbReference type="Gene3D" id="1.20.1250.20">
    <property type="entry name" value="MFS general substrate transporter like domains"/>
    <property type="match status" value="1"/>
</dbReference>